<evidence type="ECO:0000313" key="3">
    <source>
        <dbReference type="Proteomes" id="UP000309667"/>
    </source>
</evidence>
<evidence type="ECO:0000256" key="1">
    <source>
        <dbReference type="SAM" id="SignalP"/>
    </source>
</evidence>
<evidence type="ECO:0000313" key="2">
    <source>
        <dbReference type="EMBL" id="THV12369.1"/>
    </source>
</evidence>
<reference evidence="2 3" key="1">
    <citation type="submission" date="2019-04" db="EMBL/GenBank/DDBJ databases">
        <title>Genome sequence of strain 7209-2.</title>
        <authorList>
            <person name="Gao J."/>
            <person name="Sun J."/>
        </authorList>
    </citation>
    <scope>NUCLEOTIDE SEQUENCE [LARGE SCALE GENOMIC DNA]</scope>
    <source>
        <strain evidence="2 3">7209-2</strain>
    </source>
</reference>
<organism evidence="2 3">
    <name type="scientific">Rhizobium rhizophilum</name>
    <dbReference type="NCBI Taxonomy" id="1850373"/>
    <lineage>
        <taxon>Bacteria</taxon>
        <taxon>Pseudomonadati</taxon>
        <taxon>Pseudomonadota</taxon>
        <taxon>Alphaproteobacteria</taxon>
        <taxon>Hyphomicrobiales</taxon>
        <taxon>Rhizobiaceae</taxon>
        <taxon>Rhizobium/Agrobacterium group</taxon>
        <taxon>Rhizobium</taxon>
    </lineage>
</organism>
<gene>
    <name evidence="2" type="ORF">E9677_16420</name>
</gene>
<protein>
    <submittedName>
        <fullName evidence="2">Uncharacterized protein</fullName>
    </submittedName>
</protein>
<feature type="chain" id="PRO_5046918126" evidence="1">
    <location>
        <begin position="21"/>
        <end position="159"/>
    </location>
</feature>
<name>A0ABY2QRY1_9HYPH</name>
<comment type="caution">
    <text evidence="2">The sequence shown here is derived from an EMBL/GenBank/DDBJ whole genome shotgun (WGS) entry which is preliminary data.</text>
</comment>
<proteinExistence type="predicted"/>
<sequence length="159" mass="17172">MKYTYVALTAAILASTPAIAADFSSFEAETEAVSNTIKCPLPKVTKISGMPDLWGCILPGAEVVKVFVNAADGGRVENVKIMWNDWTRDTGYGLHTDKAMAEAWVTALATRYVSTQVQEVLTAFRGTSTVTIKGEGVSLKYTYFKGPAIDERLITVTAP</sequence>
<dbReference type="Proteomes" id="UP000309667">
    <property type="component" value="Unassembled WGS sequence"/>
</dbReference>
<accession>A0ABY2QRY1</accession>
<keyword evidence="1" id="KW-0732">Signal</keyword>
<dbReference type="EMBL" id="STGT01000004">
    <property type="protein sequence ID" value="THV12369.1"/>
    <property type="molecule type" value="Genomic_DNA"/>
</dbReference>
<feature type="signal peptide" evidence="1">
    <location>
        <begin position="1"/>
        <end position="20"/>
    </location>
</feature>
<keyword evidence="3" id="KW-1185">Reference proteome</keyword>
<dbReference type="RefSeq" id="WP_136559166.1">
    <property type="nucleotide sequence ID" value="NZ_STGT01000004.1"/>
</dbReference>